<evidence type="ECO:0000313" key="8">
    <source>
        <dbReference type="EMBL" id="MDX8150808.1"/>
    </source>
</evidence>
<keyword evidence="9" id="KW-1185">Reference proteome</keyword>
<feature type="compositionally biased region" description="Low complexity" evidence="6">
    <location>
        <begin position="297"/>
        <end position="308"/>
    </location>
</feature>
<evidence type="ECO:0000256" key="4">
    <source>
        <dbReference type="ARBA" id="ARBA00022989"/>
    </source>
</evidence>
<dbReference type="PANTHER" id="PTHR34857">
    <property type="entry name" value="SLL0384 PROTEIN"/>
    <property type="match status" value="1"/>
</dbReference>
<evidence type="ECO:0000256" key="7">
    <source>
        <dbReference type="SAM" id="Phobius"/>
    </source>
</evidence>
<feature type="transmembrane region" description="Helical" evidence="7">
    <location>
        <begin position="270"/>
        <end position="291"/>
    </location>
</feature>
<dbReference type="Pfam" id="PF02361">
    <property type="entry name" value="CbiQ"/>
    <property type="match status" value="1"/>
</dbReference>
<feature type="region of interest" description="Disordered" evidence="6">
    <location>
        <begin position="297"/>
        <end position="325"/>
    </location>
</feature>
<feature type="transmembrane region" description="Helical" evidence="7">
    <location>
        <begin position="20"/>
        <end position="52"/>
    </location>
</feature>
<feature type="transmembrane region" description="Helical" evidence="7">
    <location>
        <begin position="115"/>
        <end position="133"/>
    </location>
</feature>
<gene>
    <name evidence="8" type="ORF">SK069_04310</name>
</gene>
<evidence type="ECO:0000256" key="6">
    <source>
        <dbReference type="SAM" id="MobiDB-lite"/>
    </source>
</evidence>
<evidence type="ECO:0000256" key="2">
    <source>
        <dbReference type="ARBA" id="ARBA00022475"/>
    </source>
</evidence>
<keyword evidence="2" id="KW-1003">Cell membrane</keyword>
<feature type="transmembrane region" description="Helical" evidence="7">
    <location>
        <begin position="237"/>
        <end position="258"/>
    </location>
</feature>
<comment type="caution">
    <text evidence="8">The sequence shown here is derived from an EMBL/GenBank/DDBJ whole genome shotgun (WGS) entry which is preliminary data.</text>
</comment>
<reference evidence="8 9" key="1">
    <citation type="submission" date="2023-11" db="EMBL/GenBank/DDBJ databases">
        <authorList>
            <person name="Xu M."/>
            <person name="Jiang T."/>
        </authorList>
    </citation>
    <scope>NUCLEOTIDE SEQUENCE [LARGE SCALE GENOMIC DNA]</scope>
    <source>
        <strain evidence="8 9">SD</strain>
    </source>
</reference>
<name>A0ABU4VG69_9ACTN</name>
<keyword evidence="3 7" id="KW-0812">Transmembrane</keyword>
<keyword evidence="4 7" id="KW-1133">Transmembrane helix</keyword>
<evidence type="ECO:0000256" key="3">
    <source>
        <dbReference type="ARBA" id="ARBA00022692"/>
    </source>
</evidence>
<protein>
    <submittedName>
        <fullName evidence="8">CbiQ family ECF transporter T component</fullName>
    </submittedName>
</protein>
<evidence type="ECO:0000256" key="1">
    <source>
        <dbReference type="ARBA" id="ARBA00004141"/>
    </source>
</evidence>
<dbReference type="RefSeq" id="WP_319952950.1">
    <property type="nucleotide sequence ID" value="NZ_JAXAVX010000001.1"/>
</dbReference>
<proteinExistence type="predicted"/>
<feature type="transmembrane region" description="Helical" evidence="7">
    <location>
        <begin position="64"/>
        <end position="83"/>
    </location>
</feature>
<dbReference type="EMBL" id="JAXAVX010000001">
    <property type="protein sequence ID" value="MDX8150808.1"/>
    <property type="molecule type" value="Genomic_DNA"/>
</dbReference>
<evidence type="ECO:0000256" key="5">
    <source>
        <dbReference type="ARBA" id="ARBA00023136"/>
    </source>
</evidence>
<dbReference type="Proteomes" id="UP001277761">
    <property type="component" value="Unassembled WGS sequence"/>
</dbReference>
<feature type="compositionally biased region" description="Basic and acidic residues" evidence="6">
    <location>
        <begin position="314"/>
        <end position="325"/>
    </location>
</feature>
<dbReference type="PANTHER" id="PTHR34857:SF2">
    <property type="entry name" value="SLL0384 PROTEIN"/>
    <property type="match status" value="1"/>
</dbReference>
<accession>A0ABU4VG69</accession>
<sequence length="325" mass="32794">MAGVGHRPGGDPLRAARPVVATAWCVAVAGATIAITHPLVLAALVLAVLAVGARAGAGAVQRRALLLGLPLALLVVLVNGLVVRDGLTVLARLGHLPVLGQVDVTLEALVSGGTLALRLLVLLPLSLLFLVAVDPDALLRALRPRWPTAALTAALALRVVPVLARDGRRMADARALRPPGTPGAHDDRAARALVARAVVGSALDRAGDLAAAIELRGHGLGVRPTAPAAPWSRHDRALTAATALLVVTVIAALATGALRMTALPELELPFGGAALALGGLLVVLALVPAVLPGTGVRPPAAGPAGARRPLVDPPVERPDEPGGDR</sequence>
<organism evidence="8 9">
    <name type="scientific">Patulibacter brassicae</name>
    <dbReference type="NCBI Taxonomy" id="1705717"/>
    <lineage>
        <taxon>Bacteria</taxon>
        <taxon>Bacillati</taxon>
        <taxon>Actinomycetota</taxon>
        <taxon>Thermoleophilia</taxon>
        <taxon>Solirubrobacterales</taxon>
        <taxon>Patulibacteraceae</taxon>
        <taxon>Patulibacter</taxon>
    </lineage>
</organism>
<evidence type="ECO:0000313" key="9">
    <source>
        <dbReference type="Proteomes" id="UP001277761"/>
    </source>
</evidence>
<keyword evidence="5 7" id="KW-0472">Membrane</keyword>
<dbReference type="InterPro" id="IPR003339">
    <property type="entry name" value="ABC/ECF_trnsptr_transmembrane"/>
</dbReference>
<dbReference type="InterPro" id="IPR051611">
    <property type="entry name" value="ECF_transporter_component"/>
</dbReference>
<comment type="subcellular location">
    <subcellularLocation>
        <location evidence="1">Membrane</location>
        <topology evidence="1">Multi-pass membrane protein</topology>
    </subcellularLocation>
</comment>